<comment type="catalytic activity">
    <reaction evidence="1">
        <text>ATP + protein L-histidine = ADP + protein N-phospho-L-histidine.</text>
        <dbReference type="EC" id="2.7.13.3"/>
    </reaction>
</comment>
<dbReference type="PROSITE" id="PS50109">
    <property type="entry name" value="HIS_KIN"/>
    <property type="match status" value="1"/>
</dbReference>
<keyword evidence="5 10" id="KW-0418">Kinase</keyword>
<keyword evidence="11" id="KW-1185">Reference proteome</keyword>
<dbReference type="InterPro" id="IPR036097">
    <property type="entry name" value="HisK_dim/P_sf"/>
</dbReference>
<evidence type="ECO:0000256" key="6">
    <source>
        <dbReference type="ARBA" id="ARBA00023012"/>
    </source>
</evidence>
<sequence>MNIYWQITILETLENVAVFAVAVVAFGQVYRNASRLFPKHSWAGSAAVGVLFGLSTSLSLLLPIHVGGGALTGTDSALLGLVGFLVSPLAALIAFTLSLAAEFVSAQSAERLDLVSIAISLFATLAGLAGRFALSLAGHKRRASYLHLPAFGVLLGLSATAATGLVYGEAAARDCASASILAGIMAATALGTLLIHETRRDRAERELRESEARLALQTRELAAARDAAERANEAKSAFLANMSHELRTPLNAIIGFSEIMSGESFGPLGSQRYREYACDIHDSGLHLLSLINDLLDVAKIEAGRMDVQKSRVDVSQALDVVARLMTAKLREKSQSLRTEIAPETPPLYVDERAFKQVMLNILSNAVKFTQLGGEIALLAEPGEEGGVEIRCIDNGRGIPKDRLEAVFSPFNQIDARFDRVEGGTGLGLSLVRGLVKLNGGKVWLESDAGKGCTVVLVLPAAPPEAATAAA</sequence>
<dbReference type="Pfam" id="PF00512">
    <property type="entry name" value="HisKA"/>
    <property type="match status" value="1"/>
</dbReference>
<dbReference type="Pfam" id="PF02518">
    <property type="entry name" value="HATPase_c"/>
    <property type="match status" value="1"/>
</dbReference>
<dbReference type="Gene3D" id="1.10.287.130">
    <property type="match status" value="1"/>
</dbReference>
<keyword evidence="6" id="KW-0902">Two-component regulatory system</keyword>
<dbReference type="Gene3D" id="3.30.565.10">
    <property type="entry name" value="Histidine kinase-like ATPase, C-terminal domain"/>
    <property type="match status" value="1"/>
</dbReference>
<dbReference type="InterPro" id="IPR036890">
    <property type="entry name" value="HATPase_C_sf"/>
</dbReference>
<dbReference type="PANTHER" id="PTHR43711:SF1">
    <property type="entry name" value="HISTIDINE KINASE 1"/>
    <property type="match status" value="1"/>
</dbReference>
<dbReference type="GO" id="GO:0000155">
    <property type="term" value="F:phosphorelay sensor kinase activity"/>
    <property type="evidence" value="ECO:0007669"/>
    <property type="project" value="InterPro"/>
</dbReference>
<dbReference type="PRINTS" id="PR00344">
    <property type="entry name" value="BCTRLSENSOR"/>
</dbReference>
<feature type="transmembrane region" description="Helical" evidence="8">
    <location>
        <begin position="112"/>
        <end position="134"/>
    </location>
</feature>
<accession>A0A846MZ39</accession>
<dbReference type="SMART" id="SM00387">
    <property type="entry name" value="HATPase_c"/>
    <property type="match status" value="1"/>
</dbReference>
<gene>
    <name evidence="10" type="ORF">FHS83_001813</name>
</gene>
<dbReference type="InterPro" id="IPR004358">
    <property type="entry name" value="Sig_transdc_His_kin-like_C"/>
</dbReference>
<dbReference type="RefSeq" id="WP_167082669.1">
    <property type="nucleotide sequence ID" value="NZ_BAAADC010000001.1"/>
</dbReference>
<evidence type="ECO:0000313" key="11">
    <source>
        <dbReference type="Proteomes" id="UP000570514"/>
    </source>
</evidence>
<keyword evidence="8" id="KW-0472">Membrane</keyword>
<reference evidence="10 11" key="1">
    <citation type="submission" date="2020-03" db="EMBL/GenBank/DDBJ databases">
        <title>Genomic Encyclopedia of Type Strains, Phase IV (KMG-IV): sequencing the most valuable type-strain genomes for metagenomic binning, comparative biology and taxonomic classification.</title>
        <authorList>
            <person name="Goeker M."/>
        </authorList>
    </citation>
    <scope>NUCLEOTIDE SEQUENCE [LARGE SCALE GENOMIC DNA]</scope>
    <source>
        <strain evidence="10 11">DSM 19867</strain>
    </source>
</reference>
<dbReference type="CDD" id="cd00082">
    <property type="entry name" value="HisKA"/>
    <property type="match status" value="1"/>
</dbReference>
<feature type="transmembrane region" description="Helical" evidence="8">
    <location>
        <begin position="42"/>
        <end position="64"/>
    </location>
</feature>
<comment type="caution">
    <text evidence="10">The sequence shown here is derived from an EMBL/GenBank/DDBJ whole genome shotgun (WGS) entry which is preliminary data.</text>
</comment>
<evidence type="ECO:0000256" key="8">
    <source>
        <dbReference type="SAM" id="Phobius"/>
    </source>
</evidence>
<organism evidence="10 11">
    <name type="scientific">Rhizomicrobium palustre</name>
    <dbReference type="NCBI Taxonomy" id="189966"/>
    <lineage>
        <taxon>Bacteria</taxon>
        <taxon>Pseudomonadati</taxon>
        <taxon>Pseudomonadota</taxon>
        <taxon>Alphaproteobacteria</taxon>
        <taxon>Micropepsales</taxon>
        <taxon>Micropepsaceae</taxon>
        <taxon>Rhizomicrobium</taxon>
    </lineage>
</organism>
<evidence type="ECO:0000256" key="5">
    <source>
        <dbReference type="ARBA" id="ARBA00022777"/>
    </source>
</evidence>
<feature type="domain" description="Histidine kinase" evidence="9">
    <location>
        <begin position="241"/>
        <end position="462"/>
    </location>
</feature>
<feature type="transmembrane region" description="Helical" evidence="8">
    <location>
        <begin position="146"/>
        <end position="170"/>
    </location>
</feature>
<keyword evidence="8" id="KW-1133">Transmembrane helix</keyword>
<feature type="transmembrane region" description="Helical" evidence="8">
    <location>
        <begin position="76"/>
        <end position="100"/>
    </location>
</feature>
<dbReference type="EMBL" id="JAASRM010000001">
    <property type="protein sequence ID" value="NIK88495.1"/>
    <property type="molecule type" value="Genomic_DNA"/>
</dbReference>
<dbReference type="EC" id="2.7.13.3" evidence="2"/>
<keyword evidence="3" id="KW-0597">Phosphoprotein</keyword>
<evidence type="ECO:0000256" key="2">
    <source>
        <dbReference type="ARBA" id="ARBA00012438"/>
    </source>
</evidence>
<keyword evidence="4" id="KW-0808">Transferase</keyword>
<dbReference type="SMART" id="SM00388">
    <property type="entry name" value="HisKA"/>
    <property type="match status" value="1"/>
</dbReference>
<feature type="coiled-coil region" evidence="7">
    <location>
        <begin position="193"/>
        <end position="234"/>
    </location>
</feature>
<protein>
    <recommendedName>
        <fullName evidence="2">histidine kinase</fullName>
        <ecNumber evidence="2">2.7.13.3</ecNumber>
    </recommendedName>
</protein>
<dbReference type="Proteomes" id="UP000570514">
    <property type="component" value="Unassembled WGS sequence"/>
</dbReference>
<dbReference type="InterPro" id="IPR003661">
    <property type="entry name" value="HisK_dim/P_dom"/>
</dbReference>
<dbReference type="SUPFAM" id="SSF55874">
    <property type="entry name" value="ATPase domain of HSP90 chaperone/DNA topoisomerase II/histidine kinase"/>
    <property type="match status" value="1"/>
</dbReference>
<evidence type="ECO:0000256" key="7">
    <source>
        <dbReference type="SAM" id="Coils"/>
    </source>
</evidence>
<keyword evidence="7" id="KW-0175">Coiled coil</keyword>
<dbReference type="AlphaFoldDB" id="A0A846MZ39"/>
<proteinExistence type="predicted"/>
<dbReference type="InterPro" id="IPR003594">
    <property type="entry name" value="HATPase_dom"/>
</dbReference>
<evidence type="ECO:0000259" key="9">
    <source>
        <dbReference type="PROSITE" id="PS50109"/>
    </source>
</evidence>
<keyword evidence="8" id="KW-0812">Transmembrane</keyword>
<dbReference type="SUPFAM" id="SSF47384">
    <property type="entry name" value="Homodimeric domain of signal transducing histidine kinase"/>
    <property type="match status" value="1"/>
</dbReference>
<feature type="transmembrane region" description="Helical" evidence="8">
    <location>
        <begin position="12"/>
        <end position="30"/>
    </location>
</feature>
<dbReference type="PANTHER" id="PTHR43711">
    <property type="entry name" value="TWO-COMPONENT HISTIDINE KINASE"/>
    <property type="match status" value="1"/>
</dbReference>
<evidence type="ECO:0000256" key="4">
    <source>
        <dbReference type="ARBA" id="ARBA00022679"/>
    </source>
</evidence>
<evidence type="ECO:0000256" key="1">
    <source>
        <dbReference type="ARBA" id="ARBA00000085"/>
    </source>
</evidence>
<dbReference type="InterPro" id="IPR050736">
    <property type="entry name" value="Sensor_HK_Regulatory"/>
</dbReference>
<evidence type="ECO:0000256" key="3">
    <source>
        <dbReference type="ARBA" id="ARBA00022553"/>
    </source>
</evidence>
<evidence type="ECO:0000313" key="10">
    <source>
        <dbReference type="EMBL" id="NIK88495.1"/>
    </source>
</evidence>
<dbReference type="InterPro" id="IPR005467">
    <property type="entry name" value="His_kinase_dom"/>
</dbReference>
<name>A0A846MZ39_9PROT</name>
<feature type="transmembrane region" description="Helical" evidence="8">
    <location>
        <begin position="176"/>
        <end position="195"/>
    </location>
</feature>